<dbReference type="GO" id="GO:0070403">
    <property type="term" value="F:NAD+ binding"/>
    <property type="evidence" value="ECO:0007669"/>
    <property type="project" value="InterPro"/>
</dbReference>
<dbReference type="Proteomes" id="UP000198606">
    <property type="component" value="Unassembled WGS sequence"/>
</dbReference>
<evidence type="ECO:0000256" key="2">
    <source>
        <dbReference type="ARBA" id="ARBA00022793"/>
    </source>
</evidence>
<dbReference type="Gene3D" id="3.40.50.720">
    <property type="entry name" value="NAD(P)-binding Rossmann-like Domain"/>
    <property type="match status" value="1"/>
</dbReference>
<organism evidence="6 7">
    <name type="scientific">Phytopseudomonas flavescens</name>
    <dbReference type="NCBI Taxonomy" id="29435"/>
    <lineage>
        <taxon>Bacteria</taxon>
        <taxon>Pseudomonadati</taxon>
        <taxon>Pseudomonadota</taxon>
        <taxon>Gammaproteobacteria</taxon>
        <taxon>Pseudomonadales</taxon>
        <taxon>Pseudomonadaceae</taxon>
        <taxon>Phytopseudomonas</taxon>
    </lineage>
</organism>
<reference evidence="6 7" key="1">
    <citation type="submission" date="2016-10" db="EMBL/GenBank/DDBJ databases">
        <authorList>
            <person name="de Groot N.N."/>
        </authorList>
    </citation>
    <scope>NUCLEOTIDE SEQUENCE [LARGE SCALE GENOMIC DNA]</scope>
    <source>
        <strain evidence="6 7">LMG 18387</strain>
    </source>
</reference>
<protein>
    <submittedName>
        <fullName evidence="6">Nucleoside-diphosphate-sugar epimerase</fullName>
    </submittedName>
</protein>
<keyword evidence="3" id="KW-0520">NAD</keyword>
<dbReference type="InterPro" id="IPR001509">
    <property type="entry name" value="Epimerase_deHydtase"/>
</dbReference>
<feature type="domain" description="NAD-dependent epimerase/dehydratase" evidence="5">
    <location>
        <begin position="38"/>
        <end position="282"/>
    </location>
</feature>
<dbReference type="AlphaFoldDB" id="A0A1G8J8U3"/>
<evidence type="ECO:0000259" key="5">
    <source>
        <dbReference type="Pfam" id="PF01370"/>
    </source>
</evidence>
<dbReference type="GO" id="GO:0042732">
    <property type="term" value="P:D-xylose metabolic process"/>
    <property type="evidence" value="ECO:0007669"/>
    <property type="project" value="InterPro"/>
</dbReference>
<gene>
    <name evidence="6" type="ORF">SAMN05216588_11442</name>
</gene>
<keyword evidence="4" id="KW-0456">Lyase</keyword>
<sequence length="356" mass="39120">MSAPMNESTPARHAVIAEDLASIRQSPEDWQRFAGTQVLIAGATGSLAAYLVEFFASLSEQWPQRPVVIHALARSREKLERRFPHLLGHAWFRPLIQDVCDPVVDIERLDYIVHGASPGSPKYYLRDPVGTARGNVLGAMNLLELARRTGARLLFMSSGAVYGTGDSKASIAETDFGVLDPLDGTACYSESKRMAETLCADYWRQYGVPAVIARISHTYGPGVALDDGRSFADFIADALAGRDIVLNSDGSSSRPFCYIADATAAFLILLLRGEAGQAYNVGMDREMTILQLARLVARLSAHPGLQVRLPPEHAERQAEFRSSGHFDLARMARLGWRPTTEPEQGLQRTLRYFSPS</sequence>
<dbReference type="InterPro" id="IPR036291">
    <property type="entry name" value="NAD(P)-bd_dom_sf"/>
</dbReference>
<keyword evidence="2" id="KW-0210">Decarboxylase</keyword>
<evidence type="ECO:0000256" key="3">
    <source>
        <dbReference type="ARBA" id="ARBA00023027"/>
    </source>
</evidence>
<comment type="cofactor">
    <cofactor evidence="1">
        <name>NAD(+)</name>
        <dbReference type="ChEBI" id="CHEBI:57540"/>
    </cofactor>
</comment>
<dbReference type="PANTHER" id="PTHR43078:SF6">
    <property type="entry name" value="UDP-GLUCURONIC ACID DECARBOXYLASE 1"/>
    <property type="match status" value="1"/>
</dbReference>
<dbReference type="EMBL" id="FNDG01000014">
    <property type="protein sequence ID" value="SDI27688.1"/>
    <property type="molecule type" value="Genomic_DNA"/>
</dbReference>
<evidence type="ECO:0000256" key="4">
    <source>
        <dbReference type="ARBA" id="ARBA00023239"/>
    </source>
</evidence>
<proteinExistence type="predicted"/>
<dbReference type="GO" id="GO:0005737">
    <property type="term" value="C:cytoplasm"/>
    <property type="evidence" value="ECO:0007669"/>
    <property type="project" value="TreeGrafter"/>
</dbReference>
<dbReference type="RefSeq" id="WP_090423735.1">
    <property type="nucleotide sequence ID" value="NZ_FNDG01000014.1"/>
</dbReference>
<dbReference type="PANTHER" id="PTHR43078">
    <property type="entry name" value="UDP-GLUCURONIC ACID DECARBOXYLASE-RELATED"/>
    <property type="match status" value="1"/>
</dbReference>
<evidence type="ECO:0000256" key="1">
    <source>
        <dbReference type="ARBA" id="ARBA00001911"/>
    </source>
</evidence>
<dbReference type="GO" id="GO:0048040">
    <property type="term" value="F:UDP-glucuronate decarboxylase activity"/>
    <property type="evidence" value="ECO:0007669"/>
    <property type="project" value="TreeGrafter"/>
</dbReference>
<evidence type="ECO:0000313" key="6">
    <source>
        <dbReference type="EMBL" id="SDI27688.1"/>
    </source>
</evidence>
<dbReference type="SUPFAM" id="SSF51735">
    <property type="entry name" value="NAD(P)-binding Rossmann-fold domains"/>
    <property type="match status" value="1"/>
</dbReference>
<name>A0A1G8J8U3_9GAMM</name>
<dbReference type="Pfam" id="PF01370">
    <property type="entry name" value="Epimerase"/>
    <property type="match status" value="1"/>
</dbReference>
<dbReference type="InterPro" id="IPR044516">
    <property type="entry name" value="UXS-like"/>
</dbReference>
<accession>A0A1G8J8U3</accession>
<dbReference type="STRING" id="29435.SAMN05216588_11442"/>
<evidence type="ECO:0000313" key="7">
    <source>
        <dbReference type="Proteomes" id="UP000198606"/>
    </source>
</evidence>